<sequence>MTHIVVFTLSRPVVASFREYRKAKKSPITGSLLKVLLNHY</sequence>
<evidence type="ECO:0000313" key="2">
    <source>
        <dbReference type="Proteomes" id="UP000294737"/>
    </source>
</evidence>
<organism evidence="1 2">
    <name type="scientific">Herminiimonas fonticola</name>
    <dbReference type="NCBI Taxonomy" id="303380"/>
    <lineage>
        <taxon>Bacteria</taxon>
        <taxon>Pseudomonadati</taxon>
        <taxon>Pseudomonadota</taxon>
        <taxon>Betaproteobacteria</taxon>
        <taxon>Burkholderiales</taxon>
        <taxon>Oxalobacteraceae</taxon>
        <taxon>Herminiimonas</taxon>
    </lineage>
</organism>
<keyword evidence="2" id="KW-1185">Reference proteome</keyword>
<dbReference type="Proteomes" id="UP000294737">
    <property type="component" value="Unassembled WGS sequence"/>
</dbReference>
<protein>
    <submittedName>
        <fullName evidence="1">Uncharacterized protein</fullName>
    </submittedName>
</protein>
<proteinExistence type="predicted"/>
<reference evidence="1 2" key="1">
    <citation type="submission" date="2019-03" db="EMBL/GenBank/DDBJ databases">
        <title>Genomic Encyclopedia of Type Strains, Phase IV (KMG-IV): sequencing the most valuable type-strain genomes for metagenomic binning, comparative biology and taxonomic classification.</title>
        <authorList>
            <person name="Goeker M."/>
        </authorList>
    </citation>
    <scope>NUCLEOTIDE SEQUENCE [LARGE SCALE GENOMIC DNA]</scope>
    <source>
        <strain evidence="1 2">DSM 18555</strain>
    </source>
</reference>
<comment type="caution">
    <text evidence="1">The sequence shown here is derived from an EMBL/GenBank/DDBJ whole genome shotgun (WGS) entry which is preliminary data.</text>
</comment>
<evidence type="ECO:0000313" key="1">
    <source>
        <dbReference type="EMBL" id="TDN94905.1"/>
    </source>
</evidence>
<gene>
    <name evidence="1" type="ORF">EV677_1466</name>
</gene>
<accession>A0A4R6GKZ8</accession>
<dbReference type="EMBL" id="SNWF01000004">
    <property type="protein sequence ID" value="TDN94905.1"/>
    <property type="molecule type" value="Genomic_DNA"/>
</dbReference>
<dbReference type="AlphaFoldDB" id="A0A4R6GKZ8"/>
<name>A0A4R6GKZ8_9BURK</name>